<reference evidence="2" key="1">
    <citation type="submission" date="2020-06" db="EMBL/GenBank/DDBJ databases">
        <authorList>
            <person name="Li T."/>
            <person name="Hu X."/>
            <person name="Zhang T."/>
            <person name="Song X."/>
            <person name="Zhang H."/>
            <person name="Dai N."/>
            <person name="Sheng W."/>
            <person name="Hou X."/>
            <person name="Wei L."/>
        </authorList>
    </citation>
    <scope>NUCLEOTIDE SEQUENCE</scope>
    <source>
        <strain evidence="2">K16</strain>
        <tissue evidence="2">Leaf</tissue>
    </source>
</reference>
<sequence>MEDEGEEGELEKDGHGDVLASPATLPSAEDAAADPIPGNEVSTSSSFHQRRIAEDWYIVYEEPKGNTAHGTSQGLLTAATSAPAALTAGASCNEAPNFIMAHGTLNRPLATVALTDEAEFSAAAALTDKAPKSFITRGASRWPLPAPTSTAMPLDAKKWPGMSASHTLSTPLTATSIDDEDSSLPPRKVHAPAKPLNDSVVSSSDGEISPSTLRRPSVWTERSISPPIAGGFASSDHLCSPGRDWSSFVAMGSSGEDSTAHITSSTARAAVQNSAAAISATDDHRSSGEPLPDLFFGRLLKQVNTTILALIPKVRVPSLVSDFRPISCCNVLYKVITKIIVQRLRSVLDKMISPSQNAFVPAALLGIISYLPRRSFQGIIDRDYQCDAP</sequence>
<proteinExistence type="predicted"/>
<gene>
    <name evidence="2" type="ORF">Sango_3002800</name>
</gene>
<name>A0AAE1T4J2_9LAMI</name>
<organism evidence="2 3">
    <name type="scientific">Sesamum angolense</name>
    <dbReference type="NCBI Taxonomy" id="2727404"/>
    <lineage>
        <taxon>Eukaryota</taxon>
        <taxon>Viridiplantae</taxon>
        <taxon>Streptophyta</taxon>
        <taxon>Embryophyta</taxon>
        <taxon>Tracheophyta</taxon>
        <taxon>Spermatophyta</taxon>
        <taxon>Magnoliopsida</taxon>
        <taxon>eudicotyledons</taxon>
        <taxon>Gunneridae</taxon>
        <taxon>Pentapetalae</taxon>
        <taxon>asterids</taxon>
        <taxon>lamiids</taxon>
        <taxon>Lamiales</taxon>
        <taxon>Pedaliaceae</taxon>
        <taxon>Sesamum</taxon>
    </lineage>
</organism>
<feature type="region of interest" description="Disordered" evidence="1">
    <location>
        <begin position="1"/>
        <end position="47"/>
    </location>
</feature>
<evidence type="ECO:0000313" key="2">
    <source>
        <dbReference type="EMBL" id="KAK4381077.1"/>
    </source>
</evidence>
<protein>
    <recommendedName>
        <fullName evidence="4">Reverse transcriptase</fullName>
    </recommendedName>
</protein>
<dbReference type="EMBL" id="JACGWL010000960">
    <property type="protein sequence ID" value="KAK4381077.1"/>
    <property type="molecule type" value="Genomic_DNA"/>
</dbReference>
<reference evidence="2" key="2">
    <citation type="journal article" date="2024" name="Plant">
        <title>Genomic evolution and insights into agronomic trait innovations of Sesamum species.</title>
        <authorList>
            <person name="Miao H."/>
            <person name="Wang L."/>
            <person name="Qu L."/>
            <person name="Liu H."/>
            <person name="Sun Y."/>
            <person name="Le M."/>
            <person name="Wang Q."/>
            <person name="Wei S."/>
            <person name="Zheng Y."/>
            <person name="Lin W."/>
            <person name="Duan Y."/>
            <person name="Cao H."/>
            <person name="Xiong S."/>
            <person name="Wang X."/>
            <person name="Wei L."/>
            <person name="Li C."/>
            <person name="Ma Q."/>
            <person name="Ju M."/>
            <person name="Zhao R."/>
            <person name="Li G."/>
            <person name="Mu C."/>
            <person name="Tian Q."/>
            <person name="Mei H."/>
            <person name="Zhang T."/>
            <person name="Gao T."/>
            <person name="Zhang H."/>
        </authorList>
    </citation>
    <scope>NUCLEOTIDE SEQUENCE</scope>
    <source>
        <strain evidence="2">K16</strain>
    </source>
</reference>
<evidence type="ECO:0000313" key="3">
    <source>
        <dbReference type="Proteomes" id="UP001289374"/>
    </source>
</evidence>
<dbReference type="Proteomes" id="UP001289374">
    <property type="component" value="Unassembled WGS sequence"/>
</dbReference>
<feature type="compositionally biased region" description="Acidic residues" evidence="1">
    <location>
        <begin position="1"/>
        <end position="10"/>
    </location>
</feature>
<comment type="caution">
    <text evidence="2">The sequence shown here is derived from an EMBL/GenBank/DDBJ whole genome shotgun (WGS) entry which is preliminary data.</text>
</comment>
<feature type="region of interest" description="Disordered" evidence="1">
    <location>
        <begin position="173"/>
        <end position="213"/>
    </location>
</feature>
<feature type="compositionally biased region" description="Polar residues" evidence="1">
    <location>
        <begin position="199"/>
        <end position="213"/>
    </location>
</feature>
<dbReference type="AlphaFoldDB" id="A0AAE1T4J2"/>
<evidence type="ECO:0000256" key="1">
    <source>
        <dbReference type="SAM" id="MobiDB-lite"/>
    </source>
</evidence>
<keyword evidence="3" id="KW-1185">Reference proteome</keyword>
<accession>A0AAE1T4J2</accession>
<evidence type="ECO:0008006" key="4">
    <source>
        <dbReference type="Google" id="ProtNLM"/>
    </source>
</evidence>